<name>A0ABT0LBW3_9GAMM</name>
<feature type="region of interest" description="Disordered" evidence="1">
    <location>
        <begin position="614"/>
        <end position="649"/>
    </location>
</feature>
<reference evidence="3 4" key="1">
    <citation type="submission" date="2022-01" db="EMBL/GenBank/DDBJ databases">
        <title>Whole genome-based taxonomy of the Shewanellaceae.</title>
        <authorList>
            <person name="Martin-Rodriguez A.J."/>
        </authorList>
    </citation>
    <scope>NUCLEOTIDE SEQUENCE [LARGE SCALE GENOMIC DNA]</scope>
    <source>
        <strain evidence="3 4">DSM 17177</strain>
    </source>
</reference>
<protein>
    <submittedName>
        <fullName evidence="3">Carbohydrate-binding family V/XII</fullName>
    </submittedName>
</protein>
<feature type="chain" id="PRO_5047253859" evidence="2">
    <location>
        <begin position="29"/>
        <end position="717"/>
    </location>
</feature>
<evidence type="ECO:0000313" key="4">
    <source>
        <dbReference type="Proteomes" id="UP001203423"/>
    </source>
</evidence>
<dbReference type="RefSeq" id="WP_248940476.1">
    <property type="nucleotide sequence ID" value="NZ_JAKIKS010000041.1"/>
</dbReference>
<comment type="caution">
    <text evidence="3">The sequence shown here is derived from an EMBL/GenBank/DDBJ whole genome shotgun (WGS) entry which is preliminary data.</text>
</comment>
<feature type="region of interest" description="Disordered" evidence="1">
    <location>
        <begin position="694"/>
        <end position="717"/>
    </location>
</feature>
<accession>A0ABT0LBW3</accession>
<keyword evidence="4" id="KW-1185">Reference proteome</keyword>
<dbReference type="Proteomes" id="UP001203423">
    <property type="component" value="Unassembled WGS sequence"/>
</dbReference>
<sequence length="717" mass="80096">MIMQIMRLFRYSIWGVLLLSLSPLSSLAADWPQEIAEPEGKVVVYQLQPDSLSGNTLQGKAAFSIELTGQSTPIFGAFWFIARIDTGTETAQVRDVDVTQVKWPESTPNTDKLNTVVDNALKSTTFQLSMKNLTASLTSSKQERKSLEELKNTAPTILFKQQLTILLTYDGAPIYRAIDNSQYERVINTPFAVARNKETKKLYLSSGNFWYEATDPLGPWTLTRKPPADLVKLMPKPKTTSSTSGTPPAIYATTTPTELISTQGQPKWKSLIAGQLLYVTNTEVPWIRDTSNNKMYVLLSGRWFSATKESGPWTFVRADKLPESFSNIPPDSDIGGVRVSVAGTSEANKAVINAKIPQTAAIKRSGTTTKVTYNGDPKFEMIPGTQVAYALNTDSQVLKVDGKYYAVDNGVWFIASSPTGPWIVADHIPSEQIAQIPPSSPVYNTAYVQIYDSTPDVVYVGYTSGYLWSYPYYGVPVYGTGWYYPPLWGPYYYPRPVTWGVYVGYNPWIGWNYGVSWGYGFYSAGFAWGVAWGGGYYAGGYHGGGYRSPVFINNGNIIINTGNINIGNNINFGNRTNINNQVQRNNITKNNIYNNPQNRVRNANKSTLNRNFTQATHNPARKNNVFSDKNGNVARDHNGQWQSRSNKQWKNTDIEHTMSQTQKNNLMNKTQDHTSHSQGGLPNDFKQQMNNRSIDRNSLNNTRNTRQGNQGRSLRGH</sequence>
<keyword evidence="2" id="KW-0732">Signal</keyword>
<evidence type="ECO:0000256" key="1">
    <source>
        <dbReference type="SAM" id="MobiDB-lite"/>
    </source>
</evidence>
<proteinExistence type="predicted"/>
<feature type="compositionally biased region" description="Polar residues" evidence="1">
    <location>
        <begin position="639"/>
        <end position="649"/>
    </location>
</feature>
<evidence type="ECO:0000256" key="2">
    <source>
        <dbReference type="SAM" id="SignalP"/>
    </source>
</evidence>
<feature type="region of interest" description="Disordered" evidence="1">
    <location>
        <begin position="669"/>
        <end position="688"/>
    </location>
</feature>
<gene>
    <name evidence="3" type="ORF">L2764_11995</name>
</gene>
<dbReference type="EMBL" id="JAKIKS010000041">
    <property type="protein sequence ID" value="MCL1125176.1"/>
    <property type="molecule type" value="Genomic_DNA"/>
</dbReference>
<feature type="compositionally biased region" description="Polar residues" evidence="1">
    <location>
        <begin position="676"/>
        <end position="688"/>
    </location>
</feature>
<organism evidence="3 4">
    <name type="scientific">Shewanella surugensis</name>
    <dbReference type="NCBI Taxonomy" id="212020"/>
    <lineage>
        <taxon>Bacteria</taxon>
        <taxon>Pseudomonadati</taxon>
        <taxon>Pseudomonadota</taxon>
        <taxon>Gammaproteobacteria</taxon>
        <taxon>Alteromonadales</taxon>
        <taxon>Shewanellaceae</taxon>
        <taxon>Shewanella</taxon>
    </lineage>
</organism>
<feature type="signal peptide" evidence="2">
    <location>
        <begin position="1"/>
        <end position="28"/>
    </location>
</feature>
<evidence type="ECO:0000313" key="3">
    <source>
        <dbReference type="EMBL" id="MCL1125176.1"/>
    </source>
</evidence>